<organism evidence="1">
    <name type="scientific">Amphimedon queenslandica</name>
    <name type="common">Sponge</name>
    <dbReference type="NCBI Taxonomy" id="400682"/>
    <lineage>
        <taxon>Eukaryota</taxon>
        <taxon>Metazoa</taxon>
        <taxon>Porifera</taxon>
        <taxon>Demospongiae</taxon>
        <taxon>Heteroscleromorpha</taxon>
        <taxon>Haplosclerida</taxon>
        <taxon>Niphatidae</taxon>
        <taxon>Amphimedon</taxon>
    </lineage>
</organism>
<accession>A0A1X7U490</accession>
<dbReference type="EnsemblMetazoa" id="Aqu2.1.22271_001">
    <property type="protein sequence ID" value="Aqu2.1.22271_001"/>
    <property type="gene ID" value="Aqu2.1.22271"/>
</dbReference>
<proteinExistence type="predicted"/>
<evidence type="ECO:0008006" key="2">
    <source>
        <dbReference type="Google" id="ProtNLM"/>
    </source>
</evidence>
<dbReference type="AlphaFoldDB" id="A0A1X7U490"/>
<name>A0A1X7U490_AMPQE</name>
<protein>
    <recommendedName>
        <fullName evidence="2">Replication factor A C-terminal domain-containing protein</fullName>
    </recommendedName>
</protein>
<dbReference type="InParanoid" id="A0A1X7U490"/>
<reference evidence="1" key="1">
    <citation type="submission" date="2017-05" db="UniProtKB">
        <authorList>
            <consortium name="EnsemblMetazoa"/>
        </authorList>
    </citation>
    <scope>IDENTIFICATION</scope>
</reference>
<evidence type="ECO:0000313" key="1">
    <source>
        <dbReference type="EnsemblMetazoa" id="Aqu2.1.22271_001"/>
    </source>
</evidence>
<sequence>MAVPPDIVKCSNCSAKFKVSKAKEQSMAKVQIKDNNGEMHKITMFTTILSTLLNTAQPRETIEEYLLSMDNIKVQINSSNIVTAVDNDD</sequence>